<name>A0A252F6E9_9FIRM</name>
<gene>
    <name evidence="1" type="ORF">CBW42_01950</name>
</gene>
<keyword evidence="2" id="KW-1185">Reference proteome</keyword>
<accession>A0A252F6E9</accession>
<proteinExistence type="predicted"/>
<dbReference type="AlphaFoldDB" id="A0A252F6E9"/>
<sequence length="179" mass="20412">MTINKKMAVPFQTMLRDVLNEYIANGELKKAAKSSSMAMRMVAAYVRGARIFEIDPTYPEMGELDGEVFRMSDGPSLMTETDDYIKAWFLMELISREFGIEGADRIEMHINVSSEKAKAYPRLMQELVDAMSNASKTHTWKKCRCVALDHLDWFEHVDPIFIYSLTNLDGSVQRLSTPA</sequence>
<comment type="caution">
    <text evidence="1">The sequence shown here is derived from an EMBL/GenBank/DDBJ whole genome shotgun (WGS) entry which is preliminary data.</text>
</comment>
<organism evidence="1 2">
    <name type="scientific">Butyricicoccus porcorum</name>
    <dbReference type="NCBI Taxonomy" id="1945634"/>
    <lineage>
        <taxon>Bacteria</taxon>
        <taxon>Bacillati</taxon>
        <taxon>Bacillota</taxon>
        <taxon>Clostridia</taxon>
        <taxon>Eubacteriales</taxon>
        <taxon>Butyricicoccaceae</taxon>
        <taxon>Butyricicoccus</taxon>
    </lineage>
</organism>
<dbReference type="Proteomes" id="UP000194903">
    <property type="component" value="Unassembled WGS sequence"/>
</dbReference>
<evidence type="ECO:0000313" key="2">
    <source>
        <dbReference type="Proteomes" id="UP000194903"/>
    </source>
</evidence>
<reference evidence="1 2" key="1">
    <citation type="submission" date="2017-05" db="EMBL/GenBank/DDBJ databases">
        <title>Butyricicoccus porcorum sp. nov. a butyrate-producing bacterium from the swine intestinal tract.</title>
        <authorList>
            <person name="Trachsel J."/>
            <person name="Humphrey S."/>
            <person name="Allen H.K."/>
        </authorList>
    </citation>
    <scope>NUCLEOTIDE SEQUENCE [LARGE SCALE GENOMIC DNA]</scope>
    <source>
        <strain evidence="1">BB10</strain>
    </source>
</reference>
<dbReference type="RefSeq" id="WP_087017217.1">
    <property type="nucleotide sequence ID" value="NZ_CP178353.1"/>
</dbReference>
<protein>
    <submittedName>
        <fullName evidence="1">Uncharacterized protein</fullName>
    </submittedName>
</protein>
<dbReference type="EMBL" id="NHOC01000002">
    <property type="protein sequence ID" value="OUM21358.1"/>
    <property type="molecule type" value="Genomic_DNA"/>
</dbReference>
<evidence type="ECO:0000313" key="1">
    <source>
        <dbReference type="EMBL" id="OUM21358.1"/>
    </source>
</evidence>